<proteinExistence type="predicted"/>
<sequence length="191" mass="20710">MKKVSTLLVAVAFAGTAFAQTTWNIDKPHSKVGFSVAHLVVSEVEGNFKEFEGKVVSKAADFNGADVEFTAKVSSINTDDEKRDGHLMSDDFFNAEKYPEIKFKGNLVKQGAKYVLKGNLTIRDVTKPVTLDVVYGGTAKAFGGEKAGFKVNGKINRQDYNLKWSKTTEAGGLVVGDEVEIIGKLELNKAA</sequence>
<dbReference type="PANTHER" id="PTHR34406:SF1">
    <property type="entry name" value="PROTEIN YCEI"/>
    <property type="match status" value="1"/>
</dbReference>
<dbReference type="Pfam" id="PF04264">
    <property type="entry name" value="YceI"/>
    <property type="match status" value="1"/>
</dbReference>
<organism evidence="3 4">
    <name type="scientific">Dawidia soli</name>
    <dbReference type="NCBI Taxonomy" id="2782352"/>
    <lineage>
        <taxon>Bacteria</taxon>
        <taxon>Pseudomonadati</taxon>
        <taxon>Bacteroidota</taxon>
        <taxon>Cytophagia</taxon>
        <taxon>Cytophagales</taxon>
        <taxon>Chryseotaleaceae</taxon>
        <taxon>Dawidia</taxon>
    </lineage>
</organism>
<evidence type="ECO:0000313" key="4">
    <source>
        <dbReference type="Proteomes" id="UP001319180"/>
    </source>
</evidence>
<reference evidence="3 4" key="1">
    <citation type="submission" date="2021-05" db="EMBL/GenBank/DDBJ databases">
        <title>A Polyphasic approach of four new species of the genus Ohtaekwangia: Ohtaekwangia histidinii sp. nov., Ohtaekwangia cretensis sp. nov., Ohtaekwangia indiensis sp. nov., Ohtaekwangia reichenbachii sp. nov. from diverse environment.</title>
        <authorList>
            <person name="Octaviana S."/>
        </authorList>
    </citation>
    <scope>NUCLEOTIDE SEQUENCE [LARGE SCALE GENOMIC DNA]</scope>
    <source>
        <strain evidence="3 4">PWU37</strain>
    </source>
</reference>
<feature type="signal peptide" evidence="1">
    <location>
        <begin position="1"/>
        <end position="19"/>
    </location>
</feature>
<name>A0AAP2D8U0_9BACT</name>
<gene>
    <name evidence="3" type="ORF">KK078_06615</name>
</gene>
<feature type="chain" id="PRO_5042930382" evidence="1">
    <location>
        <begin position="20"/>
        <end position="191"/>
    </location>
</feature>
<evidence type="ECO:0000256" key="1">
    <source>
        <dbReference type="SAM" id="SignalP"/>
    </source>
</evidence>
<accession>A0AAP2D8U0</accession>
<dbReference type="Proteomes" id="UP001319180">
    <property type="component" value="Unassembled WGS sequence"/>
</dbReference>
<comment type="caution">
    <text evidence="3">The sequence shown here is derived from an EMBL/GenBank/DDBJ whole genome shotgun (WGS) entry which is preliminary data.</text>
</comment>
<dbReference type="RefSeq" id="WP_254089462.1">
    <property type="nucleotide sequence ID" value="NZ_JAHESC010000007.1"/>
</dbReference>
<evidence type="ECO:0000313" key="3">
    <source>
        <dbReference type="EMBL" id="MBT1686220.1"/>
    </source>
</evidence>
<dbReference type="InterPro" id="IPR007372">
    <property type="entry name" value="Lipid/polyisoprenoid-bd_YceI"/>
</dbReference>
<dbReference type="PANTHER" id="PTHR34406">
    <property type="entry name" value="PROTEIN YCEI"/>
    <property type="match status" value="1"/>
</dbReference>
<evidence type="ECO:0000259" key="2">
    <source>
        <dbReference type="SMART" id="SM00867"/>
    </source>
</evidence>
<keyword evidence="1" id="KW-0732">Signal</keyword>
<dbReference type="InterPro" id="IPR036761">
    <property type="entry name" value="TTHA0802/YceI-like_sf"/>
</dbReference>
<dbReference type="Gene3D" id="2.40.128.110">
    <property type="entry name" value="Lipid/polyisoprenoid-binding, YceI-like"/>
    <property type="match status" value="1"/>
</dbReference>
<dbReference type="EMBL" id="JAHESC010000007">
    <property type="protein sequence ID" value="MBT1686220.1"/>
    <property type="molecule type" value="Genomic_DNA"/>
</dbReference>
<dbReference type="SMART" id="SM00867">
    <property type="entry name" value="YceI"/>
    <property type="match status" value="1"/>
</dbReference>
<keyword evidence="4" id="KW-1185">Reference proteome</keyword>
<protein>
    <submittedName>
        <fullName evidence="3">YceI family protein</fullName>
    </submittedName>
</protein>
<feature type="domain" description="Lipid/polyisoprenoid-binding YceI-like" evidence="2">
    <location>
        <begin position="22"/>
        <end position="188"/>
    </location>
</feature>
<dbReference type="AlphaFoldDB" id="A0AAP2D8U0"/>
<dbReference type="SUPFAM" id="SSF101874">
    <property type="entry name" value="YceI-like"/>
    <property type="match status" value="1"/>
</dbReference>